<evidence type="ECO:0000313" key="1">
    <source>
        <dbReference type="EMBL" id="CAF1737385.1"/>
    </source>
</evidence>
<gene>
    <name evidence="1" type="ORF">DARMORV10_C09P30470.1</name>
</gene>
<name>A0A816IYL8_BRANA</name>
<protein>
    <submittedName>
        <fullName evidence="1">(rape) hypothetical protein</fullName>
    </submittedName>
</protein>
<proteinExistence type="predicted"/>
<organism evidence="1">
    <name type="scientific">Brassica napus</name>
    <name type="common">Rape</name>
    <dbReference type="NCBI Taxonomy" id="3708"/>
    <lineage>
        <taxon>Eukaryota</taxon>
        <taxon>Viridiplantae</taxon>
        <taxon>Streptophyta</taxon>
        <taxon>Embryophyta</taxon>
        <taxon>Tracheophyta</taxon>
        <taxon>Spermatophyta</taxon>
        <taxon>Magnoliopsida</taxon>
        <taxon>eudicotyledons</taxon>
        <taxon>Gunneridae</taxon>
        <taxon>Pentapetalae</taxon>
        <taxon>rosids</taxon>
        <taxon>malvids</taxon>
        <taxon>Brassicales</taxon>
        <taxon>Brassicaceae</taxon>
        <taxon>Brassiceae</taxon>
        <taxon>Brassica</taxon>
    </lineage>
</organism>
<dbReference type="EMBL" id="HG994373">
    <property type="protein sequence ID" value="CAF1737385.1"/>
    <property type="molecule type" value="Genomic_DNA"/>
</dbReference>
<dbReference type="AlphaFoldDB" id="A0A816IYL8"/>
<sequence>MEALEQSLRDINGGRDINEIIYEVDGDNHSHIASLMAANLVSIQTFRAVELASLLPLCVTLLL</sequence>
<dbReference type="Proteomes" id="UP001295469">
    <property type="component" value="Chromosome C09"/>
</dbReference>
<reference evidence="1" key="1">
    <citation type="submission" date="2021-01" db="EMBL/GenBank/DDBJ databases">
        <authorList>
            <consortium name="Genoscope - CEA"/>
            <person name="William W."/>
        </authorList>
    </citation>
    <scope>NUCLEOTIDE SEQUENCE</scope>
</reference>
<accession>A0A816IYL8</accession>